<dbReference type="Gene3D" id="1.40.20.10">
    <property type="entry name" value="CHAD domain"/>
    <property type="match status" value="1"/>
</dbReference>
<evidence type="ECO:0000313" key="3">
    <source>
        <dbReference type="Proteomes" id="UP000673821"/>
    </source>
</evidence>
<protein>
    <recommendedName>
        <fullName evidence="1">CHAD domain-containing protein</fullName>
    </recommendedName>
</protein>
<accession>A0ABN7N449</accession>
<dbReference type="Pfam" id="PF05235">
    <property type="entry name" value="CHAD"/>
    <property type="match status" value="1"/>
</dbReference>
<reference evidence="2 3" key="1">
    <citation type="submission" date="2021-02" db="EMBL/GenBank/DDBJ databases">
        <authorList>
            <person name="Vanwijnsberghe S."/>
        </authorList>
    </citation>
    <scope>NUCLEOTIDE SEQUENCE [LARGE SCALE GENOMIC DNA]</scope>
    <source>
        <strain evidence="2 3">R-69776</strain>
    </source>
</reference>
<keyword evidence="3" id="KW-1185">Reference proteome</keyword>
<gene>
    <name evidence="2" type="ORF">R69776_07483</name>
</gene>
<dbReference type="RefSeq" id="WP_054041573.1">
    <property type="nucleotide sequence ID" value="NZ_CAJNAW010000026.1"/>
</dbReference>
<evidence type="ECO:0000313" key="2">
    <source>
        <dbReference type="EMBL" id="CAE6850737.1"/>
    </source>
</evidence>
<dbReference type="Proteomes" id="UP000673821">
    <property type="component" value="Unassembled WGS sequence"/>
</dbReference>
<organism evidence="2 3">
    <name type="scientific">Paraburkholderia nemoris</name>
    <dbReference type="NCBI Taxonomy" id="2793076"/>
    <lineage>
        <taxon>Bacteria</taxon>
        <taxon>Pseudomonadati</taxon>
        <taxon>Pseudomonadota</taxon>
        <taxon>Betaproteobacteria</taxon>
        <taxon>Burkholderiales</taxon>
        <taxon>Burkholderiaceae</taxon>
        <taxon>Paraburkholderia</taxon>
    </lineage>
</organism>
<feature type="domain" description="CHAD" evidence="1">
    <location>
        <begin position="46"/>
        <end position="102"/>
    </location>
</feature>
<name>A0ABN7N449_9BURK</name>
<evidence type="ECO:0000259" key="1">
    <source>
        <dbReference type="Pfam" id="PF05235"/>
    </source>
</evidence>
<comment type="caution">
    <text evidence="2">The sequence shown here is derived from an EMBL/GenBank/DDBJ whole genome shotgun (WGS) entry which is preliminary data.</text>
</comment>
<dbReference type="EMBL" id="CAJNBH010000036">
    <property type="protein sequence ID" value="CAE6850737.1"/>
    <property type="molecule type" value="Genomic_DNA"/>
</dbReference>
<dbReference type="PANTHER" id="PTHR39339:SF1">
    <property type="entry name" value="CHAD DOMAIN-CONTAINING PROTEIN"/>
    <property type="match status" value="1"/>
</dbReference>
<sequence>MPLKIGYISKGDGGYKLVVQEHSQSVCAQTLKLRKDVSVEQTIQSIAQNCLAQIHGNERRVVSAHDPSSVHQMRVGLRRLRSAFELFEVLITPPPSLQEELRG</sequence>
<proteinExistence type="predicted"/>
<dbReference type="PANTHER" id="PTHR39339">
    <property type="entry name" value="SLR1444 PROTEIN"/>
    <property type="match status" value="1"/>
</dbReference>
<dbReference type="InterPro" id="IPR007899">
    <property type="entry name" value="CHAD_dom"/>
</dbReference>
<dbReference type="InterPro" id="IPR038186">
    <property type="entry name" value="CHAD_dom_sf"/>
</dbReference>